<feature type="domain" description="Nephrocystin 3-like N-terminal" evidence="2">
    <location>
        <begin position="163"/>
        <end position="333"/>
    </location>
</feature>
<dbReference type="EMBL" id="MLQL01000002">
    <property type="protein sequence ID" value="OQE30942.1"/>
    <property type="molecule type" value="Genomic_DNA"/>
</dbReference>
<dbReference type="OrthoDB" id="4368154at2759"/>
<dbReference type="PANTHER" id="PTHR10039:SF15">
    <property type="entry name" value="NACHT DOMAIN-CONTAINING PROTEIN"/>
    <property type="match status" value="1"/>
</dbReference>
<sequence length="421" mass="47957">MSFGFGVGDFLAVITLAIKIRKKIRDLSFVVQDVEIDLSGKELSSQQDAELQKIARNCRNVLTDVETTIDNYRVLTPNDKKQNLVKRAWKHLKWEPDDIQELRLRITRNIVLLNVFNGKITRNIVTRPAQHQDDQERQVVLDWLSPLNHATLQNDYINRREQGTGQWLLESPEFEFWTTGLNSKQTLFCPEIPRAGITILTSIVVDELYGRYGNDSDVGIAYVYCNFQRHNEQDAASLLGNILKQMVQGKHTVPSSVRALYDAHMHTGTRPSINEISNAVHSLSFSSDFSRIFIVIDALDECQISDRSRDMLLDVVLSMQAKCGRGVYLFATSQFISEITEKFKEQPTLEIRASKKDVKRYIQGNLTMLPSFVSRNPGLQEEILDVNCTEWIFPPCIILEGNVQLGAGIKKKDYYKTGGLN</sequence>
<evidence type="ECO:0000313" key="4">
    <source>
        <dbReference type="Proteomes" id="UP000191342"/>
    </source>
</evidence>
<evidence type="ECO:0000313" key="3">
    <source>
        <dbReference type="EMBL" id="OQE30942.1"/>
    </source>
</evidence>
<accession>A0A1V6TX46</accession>
<dbReference type="InterPro" id="IPR027417">
    <property type="entry name" value="P-loop_NTPase"/>
</dbReference>
<name>A0A1V6TX46_9EURO</name>
<dbReference type="AlphaFoldDB" id="A0A1V6TX46"/>
<dbReference type="PANTHER" id="PTHR10039">
    <property type="entry name" value="AMELOGENIN"/>
    <property type="match status" value="1"/>
</dbReference>
<proteinExistence type="predicted"/>
<gene>
    <name evidence="3" type="ORF">PENFLA_c002G09250</name>
</gene>
<dbReference type="InterPro" id="IPR056884">
    <property type="entry name" value="NPHP3-like_N"/>
</dbReference>
<reference evidence="4" key="1">
    <citation type="journal article" date="2017" name="Nat. Microbiol.">
        <title>Global analysis of biosynthetic gene clusters reveals vast potential of secondary metabolite production in Penicillium species.</title>
        <authorList>
            <person name="Nielsen J.C."/>
            <person name="Grijseels S."/>
            <person name="Prigent S."/>
            <person name="Ji B."/>
            <person name="Dainat J."/>
            <person name="Nielsen K.F."/>
            <person name="Frisvad J.C."/>
            <person name="Workman M."/>
            <person name="Nielsen J."/>
        </authorList>
    </citation>
    <scope>NUCLEOTIDE SEQUENCE [LARGE SCALE GENOMIC DNA]</scope>
    <source>
        <strain evidence="4">IBT 14082</strain>
    </source>
</reference>
<keyword evidence="1" id="KW-0677">Repeat</keyword>
<comment type="caution">
    <text evidence="3">The sequence shown here is derived from an EMBL/GenBank/DDBJ whole genome shotgun (WGS) entry which is preliminary data.</text>
</comment>
<dbReference type="Gene3D" id="3.40.50.300">
    <property type="entry name" value="P-loop containing nucleotide triphosphate hydrolases"/>
    <property type="match status" value="1"/>
</dbReference>
<evidence type="ECO:0000256" key="1">
    <source>
        <dbReference type="ARBA" id="ARBA00022737"/>
    </source>
</evidence>
<protein>
    <recommendedName>
        <fullName evidence="2">Nephrocystin 3-like N-terminal domain-containing protein</fullName>
    </recommendedName>
</protein>
<organism evidence="3 4">
    <name type="scientific">Penicillium flavigenum</name>
    <dbReference type="NCBI Taxonomy" id="254877"/>
    <lineage>
        <taxon>Eukaryota</taxon>
        <taxon>Fungi</taxon>
        <taxon>Dikarya</taxon>
        <taxon>Ascomycota</taxon>
        <taxon>Pezizomycotina</taxon>
        <taxon>Eurotiomycetes</taxon>
        <taxon>Eurotiomycetidae</taxon>
        <taxon>Eurotiales</taxon>
        <taxon>Aspergillaceae</taxon>
        <taxon>Penicillium</taxon>
    </lineage>
</organism>
<dbReference type="Pfam" id="PF24883">
    <property type="entry name" value="NPHP3_N"/>
    <property type="match status" value="1"/>
</dbReference>
<dbReference type="STRING" id="254877.A0A1V6TX46"/>
<evidence type="ECO:0000259" key="2">
    <source>
        <dbReference type="Pfam" id="PF24883"/>
    </source>
</evidence>
<keyword evidence="4" id="KW-1185">Reference proteome</keyword>
<dbReference type="Proteomes" id="UP000191342">
    <property type="component" value="Unassembled WGS sequence"/>
</dbReference>